<dbReference type="Proteomes" id="UP001595698">
    <property type="component" value="Unassembled WGS sequence"/>
</dbReference>
<dbReference type="Pfam" id="PF13560">
    <property type="entry name" value="HTH_31"/>
    <property type="match status" value="1"/>
</dbReference>
<evidence type="ECO:0000313" key="4">
    <source>
        <dbReference type="Proteomes" id="UP001595698"/>
    </source>
</evidence>
<dbReference type="InterPro" id="IPR041413">
    <property type="entry name" value="MLTR_LBD"/>
</dbReference>
<dbReference type="InterPro" id="IPR010982">
    <property type="entry name" value="Lambda_DNA-bd_dom_sf"/>
</dbReference>
<evidence type="ECO:0000256" key="1">
    <source>
        <dbReference type="SAM" id="MobiDB-lite"/>
    </source>
</evidence>
<reference evidence="4" key="1">
    <citation type="journal article" date="2019" name="Int. J. Syst. Evol. Microbiol.">
        <title>The Global Catalogue of Microorganisms (GCM) 10K type strain sequencing project: providing services to taxonomists for standard genome sequencing and annotation.</title>
        <authorList>
            <consortium name="The Broad Institute Genomics Platform"/>
            <consortium name="The Broad Institute Genome Sequencing Center for Infectious Disease"/>
            <person name="Wu L."/>
            <person name="Ma J."/>
        </authorList>
    </citation>
    <scope>NUCLEOTIDE SEQUENCE [LARGE SCALE GENOMIC DNA]</scope>
    <source>
        <strain evidence="4">TBRC 7912</strain>
    </source>
</reference>
<evidence type="ECO:0000259" key="2">
    <source>
        <dbReference type="PROSITE" id="PS50943"/>
    </source>
</evidence>
<feature type="domain" description="HTH cro/C1-type" evidence="2">
    <location>
        <begin position="36"/>
        <end position="83"/>
    </location>
</feature>
<feature type="compositionally biased region" description="Polar residues" evidence="1">
    <location>
        <begin position="185"/>
        <end position="197"/>
    </location>
</feature>
<name>A0ABV8FAX4_9ACTN</name>
<protein>
    <submittedName>
        <fullName evidence="3">Helix-turn-helix domain-containing protein</fullName>
    </submittedName>
</protein>
<proteinExistence type="predicted"/>
<dbReference type="PROSITE" id="PS50943">
    <property type="entry name" value="HTH_CROC1"/>
    <property type="match status" value="1"/>
</dbReference>
<dbReference type="Gene3D" id="1.10.260.40">
    <property type="entry name" value="lambda repressor-like DNA-binding domains"/>
    <property type="match status" value="1"/>
</dbReference>
<gene>
    <name evidence="3" type="ORF">ACFOYY_32290</name>
</gene>
<keyword evidence="4" id="KW-1185">Reference proteome</keyword>
<feature type="region of interest" description="Disordered" evidence="1">
    <location>
        <begin position="169"/>
        <end position="197"/>
    </location>
</feature>
<dbReference type="PANTHER" id="PTHR35010:SF2">
    <property type="entry name" value="BLL4672 PROTEIN"/>
    <property type="match status" value="1"/>
</dbReference>
<dbReference type="CDD" id="cd00093">
    <property type="entry name" value="HTH_XRE"/>
    <property type="match status" value="1"/>
</dbReference>
<dbReference type="InterPro" id="IPR001387">
    <property type="entry name" value="Cro/C1-type_HTH"/>
</dbReference>
<dbReference type="Pfam" id="PF17765">
    <property type="entry name" value="MLTR_LBD"/>
    <property type="match status" value="1"/>
</dbReference>
<dbReference type="SMART" id="SM00530">
    <property type="entry name" value="HTH_XRE"/>
    <property type="match status" value="1"/>
</dbReference>
<dbReference type="RefSeq" id="WP_386194924.1">
    <property type="nucleotide sequence ID" value="NZ_JBHSBC010000038.1"/>
</dbReference>
<organism evidence="3 4">
    <name type="scientific">Streptosporangium jomthongense</name>
    <dbReference type="NCBI Taxonomy" id="1193683"/>
    <lineage>
        <taxon>Bacteria</taxon>
        <taxon>Bacillati</taxon>
        <taxon>Actinomycetota</taxon>
        <taxon>Actinomycetes</taxon>
        <taxon>Streptosporangiales</taxon>
        <taxon>Streptosporangiaceae</taxon>
        <taxon>Streptosporangium</taxon>
    </lineage>
</organism>
<comment type="caution">
    <text evidence="3">The sequence shown here is derived from an EMBL/GenBank/DDBJ whole genome shotgun (WGS) entry which is preliminary data.</text>
</comment>
<dbReference type="PANTHER" id="PTHR35010">
    <property type="entry name" value="BLL4672 PROTEIN-RELATED"/>
    <property type="match status" value="1"/>
</dbReference>
<dbReference type="SUPFAM" id="SSF47413">
    <property type="entry name" value="lambda repressor-like DNA-binding domains"/>
    <property type="match status" value="1"/>
</dbReference>
<sequence>MYPSSALGEFLRSRRARLRPQDVGLSAGVRNRRVEGLRREELASLAGVSVGYCTRLEQGQSPDVSEKVLDSVARVLGLNGEEVAHLHRLARASRGGERARPERLRPGVRLMVDSLTEMPAIAVGRRGDILAHALLAPHRPFEGEERPNFVLIDFLETEFSRGLHVDWEQKARDSTTRKTPRRTTAADSARTSPVETP</sequence>
<accession>A0ABV8FAX4</accession>
<dbReference type="EMBL" id="JBHSBC010000038">
    <property type="protein sequence ID" value="MFC3984845.1"/>
    <property type="molecule type" value="Genomic_DNA"/>
</dbReference>
<evidence type="ECO:0000313" key="3">
    <source>
        <dbReference type="EMBL" id="MFC3984845.1"/>
    </source>
</evidence>